<sequence length="341" mass="37726">MSTPTAPIYRPLGHSGLKVPQLWLGTMMFGDQTSEADSISIIDATRDAGLNALDTADVYAKGESERIVGRAIAADRDRWVVATKVANQVGQAPNDRGLSRRWLLQAVEASLQRLGTDYIDLYYMHRDDETVPIEETLSTMARLIDVGKIRYYGVSNFRGWRVARMVETARRMGVPQPVVCQPPYSAVTRLIETELLPCCQHYGVGVVSYSPLARGVLTGKYQPGAEPEAGTRAARGDMRIHQTEFRPESLELSQQFKAHAQRRGMSPTQFAIAWVLNNRLVNGVIGGPRTLDQWKDYLAALSLKLDAEDESFVDQLVPPGYASTHGYNDPMYPLTGRIAAG</sequence>
<dbReference type="SUPFAM" id="SSF51430">
    <property type="entry name" value="NAD(P)-linked oxidoreductase"/>
    <property type="match status" value="1"/>
</dbReference>
<organism evidence="3 4">
    <name type="scientific">Caenimonas terrae</name>
    <dbReference type="NCBI Taxonomy" id="696074"/>
    <lineage>
        <taxon>Bacteria</taxon>
        <taxon>Pseudomonadati</taxon>
        <taxon>Pseudomonadota</taxon>
        <taxon>Betaproteobacteria</taxon>
        <taxon>Burkholderiales</taxon>
        <taxon>Comamonadaceae</taxon>
        <taxon>Caenimonas</taxon>
    </lineage>
</organism>
<accession>A0ABW0NE00</accession>
<dbReference type="InterPro" id="IPR036812">
    <property type="entry name" value="NAD(P)_OxRdtase_dom_sf"/>
</dbReference>
<keyword evidence="1" id="KW-0560">Oxidoreductase</keyword>
<evidence type="ECO:0000256" key="1">
    <source>
        <dbReference type="ARBA" id="ARBA00023002"/>
    </source>
</evidence>
<gene>
    <name evidence="3" type="ORF">ACFPOE_15235</name>
</gene>
<dbReference type="PRINTS" id="PR00069">
    <property type="entry name" value="ALDKETRDTASE"/>
</dbReference>
<name>A0ABW0NE00_9BURK</name>
<dbReference type="InterPro" id="IPR023210">
    <property type="entry name" value="NADP_OxRdtase_dom"/>
</dbReference>
<dbReference type="PANTHER" id="PTHR43364">
    <property type="entry name" value="NADH-SPECIFIC METHYLGLYOXAL REDUCTASE-RELATED"/>
    <property type="match status" value="1"/>
</dbReference>
<evidence type="ECO:0000259" key="2">
    <source>
        <dbReference type="Pfam" id="PF00248"/>
    </source>
</evidence>
<evidence type="ECO:0000313" key="4">
    <source>
        <dbReference type="Proteomes" id="UP001596037"/>
    </source>
</evidence>
<comment type="caution">
    <text evidence="3">The sequence shown here is derived from an EMBL/GenBank/DDBJ whole genome shotgun (WGS) entry which is preliminary data.</text>
</comment>
<dbReference type="InterPro" id="IPR020471">
    <property type="entry name" value="AKR"/>
</dbReference>
<feature type="domain" description="NADP-dependent oxidoreductase" evidence="2">
    <location>
        <begin position="22"/>
        <end position="316"/>
    </location>
</feature>
<dbReference type="Gene3D" id="3.20.20.100">
    <property type="entry name" value="NADP-dependent oxidoreductase domain"/>
    <property type="match status" value="1"/>
</dbReference>
<dbReference type="InterPro" id="IPR050523">
    <property type="entry name" value="AKR_Detox_Biosynth"/>
</dbReference>
<proteinExistence type="predicted"/>
<dbReference type="Proteomes" id="UP001596037">
    <property type="component" value="Unassembled WGS sequence"/>
</dbReference>
<dbReference type="RefSeq" id="WP_376850977.1">
    <property type="nucleotide sequence ID" value="NZ_JBHSMF010000009.1"/>
</dbReference>
<reference evidence="4" key="1">
    <citation type="journal article" date="2019" name="Int. J. Syst. Evol. Microbiol.">
        <title>The Global Catalogue of Microorganisms (GCM) 10K type strain sequencing project: providing services to taxonomists for standard genome sequencing and annotation.</title>
        <authorList>
            <consortium name="The Broad Institute Genomics Platform"/>
            <consortium name="The Broad Institute Genome Sequencing Center for Infectious Disease"/>
            <person name="Wu L."/>
            <person name="Ma J."/>
        </authorList>
    </citation>
    <scope>NUCLEOTIDE SEQUENCE [LARGE SCALE GENOMIC DNA]</scope>
    <source>
        <strain evidence="4">CCUG 57401</strain>
    </source>
</reference>
<dbReference type="PANTHER" id="PTHR43364:SF4">
    <property type="entry name" value="NAD(P)-LINKED OXIDOREDUCTASE SUPERFAMILY PROTEIN"/>
    <property type="match status" value="1"/>
</dbReference>
<evidence type="ECO:0000313" key="3">
    <source>
        <dbReference type="EMBL" id="MFC5498901.1"/>
    </source>
</evidence>
<dbReference type="EMBL" id="JBHSMF010000009">
    <property type="protein sequence ID" value="MFC5498901.1"/>
    <property type="molecule type" value="Genomic_DNA"/>
</dbReference>
<dbReference type="Pfam" id="PF00248">
    <property type="entry name" value="Aldo_ket_red"/>
    <property type="match status" value="1"/>
</dbReference>
<keyword evidence="4" id="KW-1185">Reference proteome</keyword>
<protein>
    <submittedName>
        <fullName evidence="3">Aldo/keto reductase</fullName>
    </submittedName>
</protein>